<reference evidence="1" key="1">
    <citation type="journal article" date="2021" name="Proc. Natl. Acad. Sci. U.S.A.">
        <title>A Catalog of Tens of Thousands of Viruses from Human Metagenomes Reveals Hidden Associations with Chronic Diseases.</title>
        <authorList>
            <person name="Tisza M.J."/>
            <person name="Buck C.B."/>
        </authorList>
    </citation>
    <scope>NUCLEOTIDE SEQUENCE</scope>
    <source>
        <strain evidence="1">CtkOm7</strain>
    </source>
</reference>
<sequence>MEMAKKACPDVPASGQAVREDALQGNASRIQFNTADGGGQGSIAIADYLSHGQANAIPLRDLERMTGLDGRTIRAMIAAERRTGVAILSDNLTGYYLPANEEEKARFVRSMRHRAKEILLAADAVERT</sequence>
<evidence type="ECO:0000313" key="1">
    <source>
        <dbReference type="EMBL" id="DAD95725.1"/>
    </source>
</evidence>
<protein>
    <submittedName>
        <fullName evidence="1">Uncharacterized protein</fullName>
    </submittedName>
</protein>
<dbReference type="EMBL" id="BK015199">
    <property type="protein sequence ID" value="DAD95725.1"/>
    <property type="molecule type" value="Genomic_DNA"/>
</dbReference>
<organism evidence="1">
    <name type="scientific">Myoviridae sp. ctkOm7</name>
    <dbReference type="NCBI Taxonomy" id="2826690"/>
    <lineage>
        <taxon>Viruses</taxon>
        <taxon>Duplodnaviria</taxon>
        <taxon>Heunggongvirae</taxon>
        <taxon>Uroviricota</taxon>
        <taxon>Caudoviricetes</taxon>
    </lineage>
</organism>
<proteinExistence type="predicted"/>
<accession>A0A8S5NLP4</accession>
<name>A0A8S5NLP4_9CAUD</name>